<dbReference type="Proteomes" id="UP001164250">
    <property type="component" value="Chromosome 1"/>
</dbReference>
<gene>
    <name evidence="1" type="ORF">Patl1_03448</name>
</gene>
<name>A0ACC1CDV1_9ROSI</name>
<dbReference type="EMBL" id="CM047897">
    <property type="protein sequence ID" value="KAJ0113762.1"/>
    <property type="molecule type" value="Genomic_DNA"/>
</dbReference>
<reference evidence="2" key="1">
    <citation type="journal article" date="2023" name="G3 (Bethesda)">
        <title>Genome assembly and association tests identify interacting loci associated with vigor, precocity, and sex in interspecific pistachio rootstocks.</title>
        <authorList>
            <person name="Palmer W."/>
            <person name="Jacygrad E."/>
            <person name="Sagayaradj S."/>
            <person name="Cavanaugh K."/>
            <person name="Han R."/>
            <person name="Bertier L."/>
            <person name="Beede B."/>
            <person name="Kafkas S."/>
            <person name="Golino D."/>
            <person name="Preece J."/>
            <person name="Michelmore R."/>
        </authorList>
    </citation>
    <scope>NUCLEOTIDE SEQUENCE [LARGE SCALE GENOMIC DNA]</scope>
</reference>
<proteinExistence type="predicted"/>
<organism evidence="1 2">
    <name type="scientific">Pistacia atlantica</name>
    <dbReference type="NCBI Taxonomy" id="434234"/>
    <lineage>
        <taxon>Eukaryota</taxon>
        <taxon>Viridiplantae</taxon>
        <taxon>Streptophyta</taxon>
        <taxon>Embryophyta</taxon>
        <taxon>Tracheophyta</taxon>
        <taxon>Spermatophyta</taxon>
        <taxon>Magnoliopsida</taxon>
        <taxon>eudicotyledons</taxon>
        <taxon>Gunneridae</taxon>
        <taxon>Pentapetalae</taxon>
        <taxon>rosids</taxon>
        <taxon>malvids</taxon>
        <taxon>Sapindales</taxon>
        <taxon>Anacardiaceae</taxon>
        <taxon>Pistacia</taxon>
    </lineage>
</organism>
<evidence type="ECO:0000313" key="1">
    <source>
        <dbReference type="EMBL" id="KAJ0113762.1"/>
    </source>
</evidence>
<accession>A0ACC1CDV1</accession>
<protein>
    <submittedName>
        <fullName evidence="1">Uncharacterized protein</fullName>
    </submittedName>
</protein>
<evidence type="ECO:0000313" key="2">
    <source>
        <dbReference type="Proteomes" id="UP001164250"/>
    </source>
</evidence>
<keyword evidence="2" id="KW-1185">Reference proteome</keyword>
<sequence length="253" mass="29334">MSWVVTLSFETPQAWGSLFFFYKILWPKASVEGSDVEENLFVIWIFLTSLMFIFLVYGRLQIYLQFGTQRLEERRLRARETRQWGTFSMLPENLQREVYANYQQFGAEHYLNSLPEHLRNQIKRELGLQALRTVPQFGGMEEQFLNQMCNRLQPVLYTRRSYIVRQDEPIRQMLFVMQGSLSTSTNGGDIVLRAGDYWGEELHRWAIDTNPLPPLPSSPGTLCALTEVEAFALMAEDLREVVHESLNAGAGQP</sequence>
<comment type="caution">
    <text evidence="1">The sequence shown here is derived from an EMBL/GenBank/DDBJ whole genome shotgun (WGS) entry which is preliminary data.</text>
</comment>